<keyword evidence="1" id="KW-0732">Signal</keyword>
<dbReference type="Proteomes" id="UP000092695">
    <property type="component" value="Chromosome"/>
</dbReference>
<protein>
    <recommendedName>
        <fullName evidence="4">Lipoprotein</fullName>
    </recommendedName>
</protein>
<feature type="chain" id="PRO_5008260382" description="Lipoprotein" evidence="1">
    <location>
        <begin position="24"/>
        <end position="138"/>
    </location>
</feature>
<feature type="signal peptide" evidence="1">
    <location>
        <begin position="1"/>
        <end position="23"/>
    </location>
</feature>
<dbReference type="PANTHER" id="PTHR39335">
    <property type="entry name" value="BLL4220 PROTEIN"/>
    <property type="match status" value="1"/>
</dbReference>
<reference evidence="2 3" key="1">
    <citation type="submission" date="2016-06" db="EMBL/GenBank/DDBJ databases">
        <title>Complete genome sequence of a deep-branching marine Gamma Proteobacterium Woeseia oceani type strain XK5.</title>
        <authorList>
            <person name="Mu D."/>
            <person name="Du Z."/>
        </authorList>
    </citation>
    <scope>NUCLEOTIDE SEQUENCE [LARGE SCALE GENOMIC DNA]</scope>
    <source>
        <strain evidence="2 3">XK5</strain>
    </source>
</reference>
<dbReference type="Pfam" id="PF03640">
    <property type="entry name" value="Lipoprotein_15"/>
    <property type="match status" value="2"/>
</dbReference>
<evidence type="ECO:0000256" key="1">
    <source>
        <dbReference type="SAM" id="SignalP"/>
    </source>
</evidence>
<evidence type="ECO:0000313" key="3">
    <source>
        <dbReference type="Proteomes" id="UP000092695"/>
    </source>
</evidence>
<evidence type="ECO:0008006" key="4">
    <source>
        <dbReference type="Google" id="ProtNLM"/>
    </source>
</evidence>
<evidence type="ECO:0000313" key="2">
    <source>
        <dbReference type="EMBL" id="ANO52976.1"/>
    </source>
</evidence>
<organism evidence="2 3">
    <name type="scientific">Woeseia oceani</name>
    <dbReference type="NCBI Taxonomy" id="1548547"/>
    <lineage>
        <taxon>Bacteria</taxon>
        <taxon>Pseudomonadati</taxon>
        <taxon>Pseudomonadota</taxon>
        <taxon>Gammaproteobacteria</taxon>
        <taxon>Woeseiales</taxon>
        <taxon>Woeseiaceae</taxon>
        <taxon>Woeseia</taxon>
    </lineage>
</organism>
<dbReference type="GO" id="GO:0043448">
    <property type="term" value="P:alkane catabolic process"/>
    <property type="evidence" value="ECO:0007669"/>
    <property type="project" value="TreeGrafter"/>
</dbReference>
<dbReference type="EMBL" id="CP016268">
    <property type="protein sequence ID" value="ANO52976.1"/>
    <property type="molecule type" value="Genomic_DNA"/>
</dbReference>
<dbReference type="InterPro" id="IPR005297">
    <property type="entry name" value="Lipoprotein_repeat"/>
</dbReference>
<dbReference type="PANTHER" id="PTHR39335:SF1">
    <property type="entry name" value="BLL4220 PROTEIN"/>
    <property type="match status" value="1"/>
</dbReference>
<dbReference type="RefSeq" id="WP_068618858.1">
    <property type="nucleotide sequence ID" value="NZ_CP016268.1"/>
</dbReference>
<dbReference type="OrthoDB" id="9800666at2"/>
<accession>A0A193LKL2</accession>
<dbReference type="AlphaFoldDB" id="A0A193LKL2"/>
<proteinExistence type="predicted"/>
<sequence>MRTRCLTLLHSVLLLLLVSPATASEQPPANLSSPGEVALQQTQDGKYRYVYATTNVRLYVYDKDAPGKSNCTGGCALAWPPLAANEDDQSIGDWTVIEREGGAKQWAYKGQPVYRFYHDSANDPQGYRPEDGWHFLEP</sequence>
<keyword evidence="3" id="KW-1185">Reference proteome</keyword>
<name>A0A193LKL2_9GAMM</name>
<gene>
    <name evidence="2" type="ORF">BA177_03790</name>
</gene>
<dbReference type="KEGG" id="woc:BA177_03790"/>